<evidence type="ECO:0000313" key="3">
    <source>
        <dbReference type="EnsemblPlants" id="OBART12G19230.1"/>
    </source>
</evidence>
<proteinExistence type="predicted"/>
<organism evidence="3">
    <name type="scientific">Oryza barthii</name>
    <dbReference type="NCBI Taxonomy" id="65489"/>
    <lineage>
        <taxon>Eukaryota</taxon>
        <taxon>Viridiplantae</taxon>
        <taxon>Streptophyta</taxon>
        <taxon>Embryophyta</taxon>
        <taxon>Tracheophyta</taxon>
        <taxon>Spermatophyta</taxon>
        <taxon>Magnoliopsida</taxon>
        <taxon>Liliopsida</taxon>
        <taxon>Poales</taxon>
        <taxon>Poaceae</taxon>
        <taxon>BOP clade</taxon>
        <taxon>Oryzoideae</taxon>
        <taxon>Oryzeae</taxon>
        <taxon>Oryzinae</taxon>
        <taxon>Oryza</taxon>
    </lineage>
</organism>
<reference evidence="3" key="2">
    <citation type="submission" date="2015-03" db="UniProtKB">
        <authorList>
            <consortium name="EnsemblPlants"/>
        </authorList>
    </citation>
    <scope>IDENTIFICATION</scope>
</reference>
<evidence type="ECO:0000256" key="2">
    <source>
        <dbReference type="SAM" id="Phobius"/>
    </source>
</evidence>
<feature type="region of interest" description="Disordered" evidence="1">
    <location>
        <begin position="58"/>
        <end position="133"/>
    </location>
</feature>
<dbReference type="AlphaFoldDB" id="A0A0D3HWW5"/>
<keyword evidence="2" id="KW-0812">Transmembrane</keyword>
<dbReference type="PANTHER" id="PTHR33564:SF8">
    <property type="entry name" value="TRANSMEMBRANE PROTEIN"/>
    <property type="match status" value="1"/>
</dbReference>
<sequence length="133" mass="14839">MLKQQPSPTLVGRRRCMDRGGGSMGLIALALASTGIIIISYSLHRRLHADLKLAIARAQQQQEQEKPQRRRERTRRVRFAADVVEPSSDGDEYRRRYVAGRPSPAPMGNSSSSSPPARPFARPRRVIQSHPAS</sequence>
<feature type="compositionally biased region" description="Basic residues" evidence="1">
    <location>
        <begin position="68"/>
        <end position="78"/>
    </location>
</feature>
<dbReference type="Proteomes" id="UP000026960">
    <property type="component" value="Chromosome 12"/>
</dbReference>
<evidence type="ECO:0000313" key="4">
    <source>
        <dbReference type="Proteomes" id="UP000026960"/>
    </source>
</evidence>
<evidence type="ECO:0000256" key="1">
    <source>
        <dbReference type="SAM" id="MobiDB-lite"/>
    </source>
</evidence>
<dbReference type="HOGENOM" id="CLU_2041420_0_0_1"/>
<accession>A0A0D3HWW5</accession>
<keyword evidence="4" id="KW-1185">Reference proteome</keyword>
<protein>
    <submittedName>
        <fullName evidence="3">Uncharacterized protein</fullName>
    </submittedName>
</protein>
<reference evidence="3" key="1">
    <citation type="journal article" date="2009" name="Rice">
        <title>De Novo Next Generation Sequencing of Plant Genomes.</title>
        <authorList>
            <person name="Rounsley S."/>
            <person name="Marri P.R."/>
            <person name="Yu Y."/>
            <person name="He R."/>
            <person name="Sisneros N."/>
            <person name="Goicoechea J.L."/>
            <person name="Lee S.J."/>
            <person name="Angelova A."/>
            <person name="Kudrna D."/>
            <person name="Luo M."/>
            <person name="Affourtit J."/>
            <person name="Desany B."/>
            <person name="Knight J."/>
            <person name="Niazi F."/>
            <person name="Egholm M."/>
            <person name="Wing R.A."/>
        </authorList>
    </citation>
    <scope>NUCLEOTIDE SEQUENCE [LARGE SCALE GENOMIC DNA]</scope>
    <source>
        <strain evidence="3">cv. IRGC 105608</strain>
    </source>
</reference>
<keyword evidence="2" id="KW-1133">Transmembrane helix</keyword>
<dbReference type="PANTHER" id="PTHR33564">
    <property type="entry name" value="TRANSMEMBRANE PROTEIN"/>
    <property type="match status" value="1"/>
</dbReference>
<feature type="compositionally biased region" description="Low complexity" evidence="1">
    <location>
        <begin position="106"/>
        <end position="115"/>
    </location>
</feature>
<dbReference type="Gramene" id="OBART12G19230.1">
    <property type="protein sequence ID" value="OBART12G19230.1"/>
    <property type="gene ID" value="OBART12G19230"/>
</dbReference>
<dbReference type="PaxDb" id="65489-OBART12G19230.1"/>
<feature type="transmembrane region" description="Helical" evidence="2">
    <location>
        <begin position="20"/>
        <end position="43"/>
    </location>
</feature>
<keyword evidence="2" id="KW-0472">Membrane</keyword>
<dbReference type="EnsemblPlants" id="OBART12G19230.1">
    <property type="protein sequence ID" value="OBART12G19230.1"/>
    <property type="gene ID" value="OBART12G19230"/>
</dbReference>
<name>A0A0D3HWW5_9ORYZ</name>